<dbReference type="OrthoDB" id="5877451at2759"/>
<keyword evidence="1" id="KW-1133">Transmembrane helix</keyword>
<gene>
    <name evidence="2" type="ORF">CGOC_LOCUS808</name>
</gene>
<evidence type="ECO:0000313" key="2">
    <source>
        <dbReference type="EMBL" id="VDK46588.1"/>
    </source>
</evidence>
<protein>
    <submittedName>
        <fullName evidence="2">Uncharacterized protein</fullName>
    </submittedName>
</protein>
<keyword evidence="1" id="KW-0812">Transmembrane</keyword>
<dbReference type="EMBL" id="UYRV01001259">
    <property type="protein sequence ID" value="VDK46588.1"/>
    <property type="molecule type" value="Genomic_DNA"/>
</dbReference>
<accession>A0A3P6RXB3</accession>
<sequence length="124" mass="14241">MTGLATTTLCKLPFGFGLTIAYVIYHYFAYVCLYSSTLVSVLRLIAVIEPVDAEKNECDKSKKENLKSKNNSIFSVFSQSYKEARQGTHGVLRRIENLLVIEVQRYRSLAFITIALSHIRRRRF</sequence>
<dbReference type="AlphaFoldDB" id="A0A3P6RXB3"/>
<organism evidence="2 3">
    <name type="scientific">Cylicostephanus goldi</name>
    <name type="common">Nematode worm</name>
    <dbReference type="NCBI Taxonomy" id="71465"/>
    <lineage>
        <taxon>Eukaryota</taxon>
        <taxon>Metazoa</taxon>
        <taxon>Ecdysozoa</taxon>
        <taxon>Nematoda</taxon>
        <taxon>Chromadorea</taxon>
        <taxon>Rhabditida</taxon>
        <taxon>Rhabditina</taxon>
        <taxon>Rhabditomorpha</taxon>
        <taxon>Strongyloidea</taxon>
        <taxon>Strongylidae</taxon>
        <taxon>Cylicostephanus</taxon>
    </lineage>
</organism>
<feature type="transmembrane region" description="Helical" evidence="1">
    <location>
        <begin position="12"/>
        <end position="33"/>
    </location>
</feature>
<name>A0A3P6RXB3_CYLGO</name>
<keyword evidence="1" id="KW-0472">Membrane</keyword>
<evidence type="ECO:0000313" key="3">
    <source>
        <dbReference type="Proteomes" id="UP000271889"/>
    </source>
</evidence>
<dbReference type="Proteomes" id="UP000271889">
    <property type="component" value="Unassembled WGS sequence"/>
</dbReference>
<evidence type="ECO:0000256" key="1">
    <source>
        <dbReference type="SAM" id="Phobius"/>
    </source>
</evidence>
<reference evidence="2 3" key="1">
    <citation type="submission" date="2018-11" db="EMBL/GenBank/DDBJ databases">
        <authorList>
            <consortium name="Pathogen Informatics"/>
        </authorList>
    </citation>
    <scope>NUCLEOTIDE SEQUENCE [LARGE SCALE GENOMIC DNA]</scope>
</reference>
<keyword evidence="3" id="KW-1185">Reference proteome</keyword>
<proteinExistence type="predicted"/>